<dbReference type="GO" id="GO:0030313">
    <property type="term" value="C:cell envelope"/>
    <property type="evidence" value="ECO:0007669"/>
    <property type="project" value="TreeGrafter"/>
</dbReference>
<dbReference type="PANTHER" id="PTHR30097:SF4">
    <property type="entry name" value="SLR6042 PROTEIN"/>
    <property type="match status" value="1"/>
</dbReference>
<dbReference type="NCBIfam" id="TIGR01730">
    <property type="entry name" value="RND_mfp"/>
    <property type="match status" value="1"/>
</dbReference>
<dbReference type="AlphaFoldDB" id="A0A517PL23"/>
<dbReference type="Proteomes" id="UP000320421">
    <property type="component" value="Chromosome"/>
</dbReference>
<dbReference type="SUPFAM" id="SSF111369">
    <property type="entry name" value="HlyD-like secretion proteins"/>
    <property type="match status" value="1"/>
</dbReference>
<organism evidence="4 5">
    <name type="scientific">Gimesia chilikensis</name>
    <dbReference type="NCBI Taxonomy" id="2605989"/>
    <lineage>
        <taxon>Bacteria</taxon>
        <taxon>Pseudomonadati</taxon>
        <taxon>Planctomycetota</taxon>
        <taxon>Planctomycetia</taxon>
        <taxon>Planctomycetales</taxon>
        <taxon>Planctomycetaceae</taxon>
        <taxon>Gimesia</taxon>
    </lineage>
</organism>
<dbReference type="Gene3D" id="2.40.420.20">
    <property type="match status" value="1"/>
</dbReference>
<dbReference type="Gene3D" id="2.40.30.170">
    <property type="match status" value="1"/>
</dbReference>
<comment type="similarity">
    <text evidence="1">Belongs to the membrane fusion protein (MFP) (TC 8.A.1) family.</text>
</comment>
<proteinExistence type="inferred from homology"/>
<keyword evidence="3" id="KW-0812">Transmembrane</keyword>
<keyword evidence="2" id="KW-0813">Transport</keyword>
<dbReference type="GO" id="GO:0016020">
    <property type="term" value="C:membrane"/>
    <property type="evidence" value="ECO:0007669"/>
    <property type="project" value="InterPro"/>
</dbReference>
<evidence type="ECO:0000256" key="2">
    <source>
        <dbReference type="ARBA" id="ARBA00022448"/>
    </source>
</evidence>
<dbReference type="Gene3D" id="1.10.287.470">
    <property type="entry name" value="Helix hairpin bin"/>
    <property type="match status" value="1"/>
</dbReference>
<keyword evidence="3" id="KW-1133">Transmembrane helix</keyword>
<dbReference type="InterPro" id="IPR006143">
    <property type="entry name" value="RND_pump_MFP"/>
</dbReference>
<keyword evidence="3" id="KW-0472">Membrane</keyword>
<protein>
    <submittedName>
        <fullName evidence="4">Macrolide export protein MacA</fullName>
    </submittedName>
</protein>
<gene>
    <name evidence="4" type="primary">macA_1</name>
    <name evidence="4" type="ORF">HG66A1_18510</name>
</gene>
<evidence type="ECO:0000313" key="4">
    <source>
        <dbReference type="EMBL" id="QDT20066.1"/>
    </source>
</evidence>
<dbReference type="RefSeq" id="WP_145182337.1">
    <property type="nucleotide sequence ID" value="NZ_CP036266.1"/>
</dbReference>
<reference evidence="4 5" key="1">
    <citation type="submission" date="2019-02" db="EMBL/GenBank/DDBJ databases">
        <title>Deep-cultivation of Planctomycetes and their phenomic and genomic characterization uncovers novel biology.</title>
        <authorList>
            <person name="Wiegand S."/>
            <person name="Jogler M."/>
            <person name="Boedeker C."/>
            <person name="Pinto D."/>
            <person name="Vollmers J."/>
            <person name="Rivas-Marin E."/>
            <person name="Kohn T."/>
            <person name="Peeters S.H."/>
            <person name="Heuer A."/>
            <person name="Rast P."/>
            <person name="Oberbeckmann S."/>
            <person name="Bunk B."/>
            <person name="Jeske O."/>
            <person name="Meyerdierks A."/>
            <person name="Storesund J.E."/>
            <person name="Kallscheuer N."/>
            <person name="Luecker S."/>
            <person name="Lage O.M."/>
            <person name="Pohl T."/>
            <person name="Merkel B.J."/>
            <person name="Hornburger P."/>
            <person name="Mueller R.-W."/>
            <person name="Bruemmer F."/>
            <person name="Labrenz M."/>
            <person name="Spormann A.M."/>
            <person name="Op den Camp H."/>
            <person name="Overmann J."/>
            <person name="Amann R."/>
            <person name="Jetten M.S.M."/>
            <person name="Mascher T."/>
            <person name="Medema M.H."/>
            <person name="Devos D.P."/>
            <person name="Kaster A.-K."/>
            <person name="Ovreas L."/>
            <person name="Rohde M."/>
            <person name="Galperin M.Y."/>
            <person name="Jogler C."/>
        </authorList>
    </citation>
    <scope>NUCLEOTIDE SEQUENCE [LARGE SCALE GENOMIC DNA]</scope>
    <source>
        <strain evidence="4 5">HG66A1</strain>
    </source>
</reference>
<keyword evidence="5" id="KW-1185">Reference proteome</keyword>
<dbReference type="InterPro" id="IPR051909">
    <property type="entry name" value="MFP_Cation_Efflux"/>
</dbReference>
<dbReference type="EMBL" id="CP036266">
    <property type="protein sequence ID" value="QDT20066.1"/>
    <property type="molecule type" value="Genomic_DNA"/>
</dbReference>
<dbReference type="Gene3D" id="2.40.50.100">
    <property type="match status" value="1"/>
</dbReference>
<dbReference type="PANTHER" id="PTHR30097">
    <property type="entry name" value="CATION EFFLUX SYSTEM PROTEIN CUSB"/>
    <property type="match status" value="1"/>
</dbReference>
<name>A0A517PL23_9PLAN</name>
<evidence type="ECO:0000256" key="3">
    <source>
        <dbReference type="SAM" id="Phobius"/>
    </source>
</evidence>
<evidence type="ECO:0000313" key="5">
    <source>
        <dbReference type="Proteomes" id="UP000320421"/>
    </source>
</evidence>
<accession>A0A517PL23</accession>
<dbReference type="GO" id="GO:0022857">
    <property type="term" value="F:transmembrane transporter activity"/>
    <property type="evidence" value="ECO:0007669"/>
    <property type="project" value="InterPro"/>
</dbReference>
<dbReference type="GO" id="GO:0015679">
    <property type="term" value="P:plasma membrane copper ion transport"/>
    <property type="evidence" value="ECO:0007669"/>
    <property type="project" value="TreeGrafter"/>
</dbReference>
<evidence type="ECO:0000256" key="1">
    <source>
        <dbReference type="ARBA" id="ARBA00009477"/>
    </source>
</evidence>
<dbReference type="GO" id="GO:0060003">
    <property type="term" value="P:copper ion export"/>
    <property type="evidence" value="ECO:0007669"/>
    <property type="project" value="TreeGrafter"/>
</dbReference>
<sequence>MQLLKETPVFLIGCLLTGLIFLFWAPEKKNKSDSHSGKSHHGSKHSQTSKTLNEADLNIITLSPIAVKRLGIETAPVEVRDMPRTRTYGAEMVLPTGAAVIVSAPLAGTLNHPPEHAFPQVGQRVAKDETILELLPLLSPERAVLTPAERIRFAEAKAAVAQSQIDAEGQLQQALVQQEAARIQLERSQRLLQNNVGTRKAVDDAQAQMKLAEEVLAAARSRKKLVDHIQLDEAAGTLKPMTIRSPLAGIVRTTSVQPGQLISAGAPLFEVMNSEQLWVKVPVYAGELDEIDAGQPVRITLLDGHFSQQDVMGKPVSLPPTALPLSSAVDLYYEIDNHSQRYRPGQKVSVTVPLKGKTNVKSIPWSALIYDVYGGQWVYERLGDNEFARRRVEAGWVDQDRIAILRGPDAGTKIVTAGAAELMGTEFGFAK</sequence>
<feature type="transmembrane region" description="Helical" evidence="3">
    <location>
        <begin position="7"/>
        <end position="25"/>
    </location>
</feature>
<dbReference type="OrthoDB" id="5503043at2"/>